<dbReference type="Proteomes" id="UP000217209">
    <property type="component" value="Chromosome"/>
</dbReference>
<protein>
    <recommendedName>
        <fullName evidence="3">Glycosyl transferases group 1</fullName>
    </recommendedName>
</protein>
<name>A0A1Q2HYJ3_9CORY</name>
<dbReference type="KEGG" id="cgv:CGLAU_09890"/>
<dbReference type="SUPFAM" id="SSF53756">
    <property type="entry name" value="UDP-Glycosyltransferase/glycogen phosphorylase"/>
    <property type="match status" value="1"/>
</dbReference>
<organism evidence="1 2">
    <name type="scientific">Corynebacterium glaucum</name>
    <dbReference type="NCBI Taxonomy" id="187491"/>
    <lineage>
        <taxon>Bacteria</taxon>
        <taxon>Bacillati</taxon>
        <taxon>Actinomycetota</taxon>
        <taxon>Actinomycetes</taxon>
        <taxon>Mycobacteriales</taxon>
        <taxon>Corynebacteriaceae</taxon>
        <taxon>Corynebacterium</taxon>
    </lineage>
</organism>
<dbReference type="Gene3D" id="3.40.50.2000">
    <property type="entry name" value="Glycogen Phosphorylase B"/>
    <property type="match status" value="1"/>
</dbReference>
<keyword evidence="2" id="KW-1185">Reference proteome</keyword>
<evidence type="ECO:0000313" key="2">
    <source>
        <dbReference type="Proteomes" id="UP000217209"/>
    </source>
</evidence>
<dbReference type="AlphaFoldDB" id="A0A1Q2HYJ3"/>
<reference evidence="1 2" key="1">
    <citation type="submission" date="2016-12" db="EMBL/GenBank/DDBJ databases">
        <authorList>
            <person name="Song W.-J."/>
            <person name="Kurnit D.M."/>
        </authorList>
    </citation>
    <scope>NUCLEOTIDE SEQUENCE [LARGE SCALE GENOMIC DNA]</scope>
    <source>
        <strain evidence="1 2">DSM 30827</strain>
    </source>
</reference>
<evidence type="ECO:0000313" key="1">
    <source>
        <dbReference type="EMBL" id="AQQ15927.1"/>
    </source>
</evidence>
<accession>A0A1Q2HYJ3</accession>
<dbReference type="EMBL" id="CP019688">
    <property type="protein sequence ID" value="AQQ15927.1"/>
    <property type="molecule type" value="Genomic_DNA"/>
</dbReference>
<proteinExistence type="predicted"/>
<dbReference type="RefSeq" id="WP_095660550.1">
    <property type="nucleotide sequence ID" value="NZ_CP019688.1"/>
</dbReference>
<gene>
    <name evidence="1" type="ORF">CGLAU_09890</name>
</gene>
<evidence type="ECO:0008006" key="3">
    <source>
        <dbReference type="Google" id="ProtNLM"/>
    </source>
</evidence>
<sequence>MKHLIVGPDNHGVTAYALSLAQATGADVIREDTFTDQPLPDEPIHVTFTDYLFGSTPQEAVDKLLARVGERELSVSFHDIPQVEEGTDRFARRADAYRRLHARAQLTGTNSAHEAQFFDGDAAVIHLPVPVIASAFDPEPGTVGVLGFVYPGKGHEDLVAALPDKRLRFLGSVSAGHEKWAQELVRTAGKVELTGWLDDAAMAREMGRIEVPVCAHRHFSASGSLMTWLGAGRNVLATDSDYTREIDAWLPGRITLVADGAWREAVEAFEPKVMDPPEYGWADVARGWEDAWRSTGLL</sequence>
<dbReference type="OrthoDB" id="4120491at2"/>